<dbReference type="EMBL" id="JAPFFF010000023">
    <property type="protein sequence ID" value="KAK8852399.1"/>
    <property type="molecule type" value="Genomic_DNA"/>
</dbReference>
<accession>A0ABR2HV12</accession>
<dbReference type="Proteomes" id="UP001470230">
    <property type="component" value="Unassembled WGS sequence"/>
</dbReference>
<evidence type="ECO:0000313" key="3">
    <source>
        <dbReference type="Proteomes" id="UP001470230"/>
    </source>
</evidence>
<gene>
    <name evidence="2" type="ORF">M9Y10_017373</name>
</gene>
<proteinExistence type="predicted"/>
<dbReference type="PROSITE" id="PS50238">
    <property type="entry name" value="RHOGAP"/>
    <property type="match status" value="1"/>
</dbReference>
<sequence>MKNYGEKFFSADFKSYNGKIPYVITDVILKLDESHSEVFEGIFRKNGPRNQINSLCQQLDNNKIKIWKAEYLNIEVLSCTLKRFLAQHSKNDDTIIDKQMERILQEIYLHYKNDENERIIQYKFFFDKLCSDDTRKFSLAFLLRYLHKISVNSEQNLMHAGNLSSVLFLNLFPMPEPSQEEEENFGNDVKNSINKEILKDLIEKGNLLIEDLESDDYKQKFFMNDEDIANFVFSANSNHKSRNCLIF</sequence>
<dbReference type="PANTHER" id="PTHR46005">
    <property type="entry name" value="RHO GTPASE-ACTIVATING PROTEIN 190"/>
    <property type="match status" value="1"/>
</dbReference>
<organism evidence="2 3">
    <name type="scientific">Tritrichomonas musculus</name>
    <dbReference type="NCBI Taxonomy" id="1915356"/>
    <lineage>
        <taxon>Eukaryota</taxon>
        <taxon>Metamonada</taxon>
        <taxon>Parabasalia</taxon>
        <taxon>Tritrichomonadida</taxon>
        <taxon>Tritrichomonadidae</taxon>
        <taxon>Tritrichomonas</taxon>
    </lineage>
</organism>
<dbReference type="SUPFAM" id="SSF48350">
    <property type="entry name" value="GTPase activation domain, GAP"/>
    <property type="match status" value="1"/>
</dbReference>
<reference evidence="2 3" key="1">
    <citation type="submission" date="2024-04" db="EMBL/GenBank/DDBJ databases">
        <title>Tritrichomonas musculus Genome.</title>
        <authorList>
            <person name="Alves-Ferreira E."/>
            <person name="Grigg M."/>
            <person name="Lorenzi H."/>
            <person name="Galac M."/>
        </authorList>
    </citation>
    <scope>NUCLEOTIDE SEQUENCE [LARGE SCALE GENOMIC DNA]</scope>
    <source>
        <strain evidence="2 3">EAF2021</strain>
    </source>
</reference>
<dbReference type="CDD" id="cd00159">
    <property type="entry name" value="RhoGAP"/>
    <property type="match status" value="1"/>
</dbReference>
<comment type="caution">
    <text evidence="2">The sequence shown here is derived from an EMBL/GenBank/DDBJ whole genome shotgun (WGS) entry which is preliminary data.</text>
</comment>
<protein>
    <submittedName>
        <fullName evidence="2">Rho GTPase-activating protein 15</fullName>
    </submittedName>
</protein>
<evidence type="ECO:0000313" key="2">
    <source>
        <dbReference type="EMBL" id="KAK8852399.1"/>
    </source>
</evidence>
<name>A0ABR2HV12_9EUKA</name>
<dbReference type="Pfam" id="PF00620">
    <property type="entry name" value="RhoGAP"/>
    <property type="match status" value="1"/>
</dbReference>
<evidence type="ECO:0000259" key="1">
    <source>
        <dbReference type="PROSITE" id="PS50238"/>
    </source>
</evidence>
<dbReference type="SMART" id="SM00324">
    <property type="entry name" value="RhoGAP"/>
    <property type="match status" value="1"/>
</dbReference>
<dbReference type="InterPro" id="IPR008936">
    <property type="entry name" value="Rho_GTPase_activation_prot"/>
</dbReference>
<dbReference type="Gene3D" id="1.10.555.10">
    <property type="entry name" value="Rho GTPase activation protein"/>
    <property type="match status" value="1"/>
</dbReference>
<keyword evidence="3" id="KW-1185">Reference proteome</keyword>
<dbReference type="InterPro" id="IPR000198">
    <property type="entry name" value="RhoGAP_dom"/>
</dbReference>
<dbReference type="InterPro" id="IPR051978">
    <property type="entry name" value="Rho-GAP_domain"/>
</dbReference>
<dbReference type="PANTHER" id="PTHR46005:SF4">
    <property type="entry name" value="RHO GTPASE-ACTIVATING PROTEIN 190"/>
    <property type="match status" value="1"/>
</dbReference>
<feature type="domain" description="Rho-GAP" evidence="1">
    <location>
        <begin position="11"/>
        <end position="209"/>
    </location>
</feature>